<keyword evidence="2" id="KW-1185">Reference proteome</keyword>
<dbReference type="HOGENOM" id="CLU_2346662_0_0_1"/>
<name>N1PJ62_DOTSN</name>
<dbReference type="Proteomes" id="UP000016933">
    <property type="component" value="Unassembled WGS sequence"/>
</dbReference>
<accession>N1PJ62</accession>
<gene>
    <name evidence="1" type="ORF">DOTSEDRAFT_73868</name>
</gene>
<evidence type="ECO:0000313" key="1">
    <source>
        <dbReference type="EMBL" id="EME41585.1"/>
    </source>
</evidence>
<reference evidence="2" key="1">
    <citation type="journal article" date="2012" name="PLoS Genet.">
        <title>The genomes of the fungal plant pathogens Cladosporium fulvum and Dothistroma septosporum reveal adaptation to different hosts and lifestyles but also signatures of common ancestry.</title>
        <authorList>
            <person name="de Wit P.J.G.M."/>
            <person name="van der Burgt A."/>
            <person name="Oekmen B."/>
            <person name="Stergiopoulos I."/>
            <person name="Abd-Elsalam K.A."/>
            <person name="Aerts A.L."/>
            <person name="Bahkali A.H."/>
            <person name="Beenen H.G."/>
            <person name="Chettri P."/>
            <person name="Cox M.P."/>
            <person name="Datema E."/>
            <person name="de Vries R.P."/>
            <person name="Dhillon B."/>
            <person name="Ganley A.R."/>
            <person name="Griffiths S.A."/>
            <person name="Guo Y."/>
            <person name="Hamelin R.C."/>
            <person name="Henrissat B."/>
            <person name="Kabir M.S."/>
            <person name="Jashni M.K."/>
            <person name="Kema G."/>
            <person name="Klaubauf S."/>
            <person name="Lapidus A."/>
            <person name="Levasseur A."/>
            <person name="Lindquist E."/>
            <person name="Mehrabi R."/>
            <person name="Ohm R.A."/>
            <person name="Owen T.J."/>
            <person name="Salamov A."/>
            <person name="Schwelm A."/>
            <person name="Schijlen E."/>
            <person name="Sun H."/>
            <person name="van den Burg H.A."/>
            <person name="van Ham R.C.H.J."/>
            <person name="Zhang S."/>
            <person name="Goodwin S.B."/>
            <person name="Grigoriev I.V."/>
            <person name="Collemare J."/>
            <person name="Bradshaw R.E."/>
        </authorList>
    </citation>
    <scope>NUCLEOTIDE SEQUENCE [LARGE SCALE GENOMIC DNA]</scope>
    <source>
        <strain evidence="2">NZE10 / CBS 128990</strain>
    </source>
</reference>
<organism evidence="1 2">
    <name type="scientific">Dothistroma septosporum (strain NZE10 / CBS 128990)</name>
    <name type="common">Red band needle blight fungus</name>
    <name type="synonym">Mycosphaerella pini</name>
    <dbReference type="NCBI Taxonomy" id="675120"/>
    <lineage>
        <taxon>Eukaryota</taxon>
        <taxon>Fungi</taxon>
        <taxon>Dikarya</taxon>
        <taxon>Ascomycota</taxon>
        <taxon>Pezizomycotina</taxon>
        <taxon>Dothideomycetes</taxon>
        <taxon>Dothideomycetidae</taxon>
        <taxon>Mycosphaerellales</taxon>
        <taxon>Mycosphaerellaceae</taxon>
        <taxon>Dothistroma</taxon>
    </lineage>
</organism>
<sequence length="97" mass="10614">MMSHGGWGATCIFQALEECHCHIAMGVQHASPNWYAASKTHDSTFFDEDMLSFLDNIAQKGTTSVWLPDLSLPSTKGALLTRNTISKIPLVDVPAHN</sequence>
<protein>
    <submittedName>
        <fullName evidence="1">Uncharacterized protein</fullName>
    </submittedName>
</protein>
<dbReference type="AlphaFoldDB" id="N1PJ62"/>
<reference evidence="1 2" key="2">
    <citation type="journal article" date="2012" name="PLoS Pathog.">
        <title>Diverse lifestyles and strategies of plant pathogenesis encoded in the genomes of eighteen Dothideomycetes fungi.</title>
        <authorList>
            <person name="Ohm R.A."/>
            <person name="Feau N."/>
            <person name="Henrissat B."/>
            <person name="Schoch C.L."/>
            <person name="Horwitz B.A."/>
            <person name="Barry K.W."/>
            <person name="Condon B.J."/>
            <person name="Copeland A.C."/>
            <person name="Dhillon B."/>
            <person name="Glaser F."/>
            <person name="Hesse C.N."/>
            <person name="Kosti I."/>
            <person name="LaButti K."/>
            <person name="Lindquist E.A."/>
            <person name="Lucas S."/>
            <person name="Salamov A.A."/>
            <person name="Bradshaw R.E."/>
            <person name="Ciuffetti L."/>
            <person name="Hamelin R.C."/>
            <person name="Kema G.H.J."/>
            <person name="Lawrence C."/>
            <person name="Scott J.A."/>
            <person name="Spatafora J.W."/>
            <person name="Turgeon B.G."/>
            <person name="de Wit P.J.G.M."/>
            <person name="Zhong S."/>
            <person name="Goodwin S.B."/>
            <person name="Grigoriev I.V."/>
        </authorList>
    </citation>
    <scope>NUCLEOTIDE SEQUENCE [LARGE SCALE GENOMIC DNA]</scope>
    <source>
        <strain evidence="2">NZE10 / CBS 128990</strain>
    </source>
</reference>
<proteinExistence type="predicted"/>
<evidence type="ECO:0000313" key="2">
    <source>
        <dbReference type="Proteomes" id="UP000016933"/>
    </source>
</evidence>
<dbReference type="EMBL" id="KB446542">
    <property type="protein sequence ID" value="EME41585.1"/>
    <property type="molecule type" value="Genomic_DNA"/>
</dbReference>